<reference evidence="12 13" key="1">
    <citation type="submission" date="2024-06" db="EMBL/GenBank/DDBJ databases">
        <title>Sorghum-associated microbial communities from plants grown in Nebraska, USA.</title>
        <authorList>
            <person name="Schachtman D."/>
        </authorList>
    </citation>
    <scope>NUCLEOTIDE SEQUENCE [LARGE SCALE GENOMIC DNA]</scope>
    <source>
        <strain evidence="12 13">2857</strain>
    </source>
</reference>
<dbReference type="SUPFAM" id="SSF51989">
    <property type="entry name" value="Glycosyl hydrolases family 6, cellulases"/>
    <property type="match status" value="1"/>
</dbReference>
<sequence>MAPKTTSPWRIDRKGVIAIVVAAVLLLVAGGSWFVNSVQPASSTDDNPLGGGRFYVNPDSSAVRAAASASGDSAGPIQELAATPQAIWLVPEEHPAASITAYVRGVVADAAATDTVATFVVYGIPERDCGNQSAGGLSAEEYPLWISAIAEGLGTETSAVVLEPDSLALANECGNIDSRIVTTQDAIDRLSDSGAVVYLDGGHSNWHPAAETADILKRAGVDRVRGFATNVSNYNTTADEVAYAEKVSALTGDAHFVVDTGRNGNGSNGEWCNPSGRAVGDVPAASDDGHHDADLWIKTPGESDGECNGGPPAGEWWNAGALDLVRD</sequence>
<feature type="active site" evidence="8">
    <location>
        <position position="128"/>
    </location>
</feature>
<evidence type="ECO:0000256" key="2">
    <source>
        <dbReference type="ARBA" id="ARBA00022801"/>
    </source>
</evidence>
<evidence type="ECO:0000256" key="11">
    <source>
        <dbReference type="SAM" id="Phobius"/>
    </source>
</evidence>
<feature type="transmembrane region" description="Helical" evidence="11">
    <location>
        <begin position="16"/>
        <end position="35"/>
    </location>
</feature>
<keyword evidence="11" id="KW-0812">Transmembrane</keyword>
<dbReference type="Proteomes" id="UP001549257">
    <property type="component" value="Unassembled WGS sequence"/>
</dbReference>
<evidence type="ECO:0000256" key="9">
    <source>
        <dbReference type="PROSITE-ProRule" id="PRU10057"/>
    </source>
</evidence>
<dbReference type="GO" id="GO:0008810">
    <property type="term" value="F:cellulase activity"/>
    <property type="evidence" value="ECO:0007669"/>
    <property type="project" value="UniProtKB-EC"/>
</dbReference>
<dbReference type="Gene3D" id="3.20.20.40">
    <property type="entry name" value="1, 4-beta cellobiohydrolase"/>
    <property type="match status" value="1"/>
</dbReference>
<keyword evidence="3 10" id="KW-0136">Cellulose degradation</keyword>
<evidence type="ECO:0000313" key="12">
    <source>
        <dbReference type="EMBL" id="MET4581300.1"/>
    </source>
</evidence>
<accession>A0ABV2QJS8</accession>
<dbReference type="PROSITE" id="PS00656">
    <property type="entry name" value="GLYCOSYL_HYDROL_F6_2"/>
    <property type="match status" value="1"/>
</dbReference>
<dbReference type="EC" id="3.2.1.-" evidence="10"/>
<dbReference type="InterPro" id="IPR001524">
    <property type="entry name" value="Glyco_hydro_6_CS"/>
</dbReference>
<name>A0ABV2QJS8_9MICO</name>
<keyword evidence="5 10" id="KW-0119">Carbohydrate metabolism</keyword>
<evidence type="ECO:0000256" key="10">
    <source>
        <dbReference type="RuleBase" id="RU361186"/>
    </source>
</evidence>
<organism evidence="12 13">
    <name type="scientific">Conyzicola nivalis</name>
    <dbReference type="NCBI Taxonomy" id="1477021"/>
    <lineage>
        <taxon>Bacteria</taxon>
        <taxon>Bacillati</taxon>
        <taxon>Actinomycetota</taxon>
        <taxon>Actinomycetes</taxon>
        <taxon>Micrococcales</taxon>
        <taxon>Microbacteriaceae</taxon>
        <taxon>Conyzicola</taxon>
    </lineage>
</organism>
<keyword evidence="2 10" id="KW-0378">Hydrolase</keyword>
<dbReference type="PROSITE" id="PS00655">
    <property type="entry name" value="GLYCOSYL_HYDROL_F6_1"/>
    <property type="match status" value="1"/>
</dbReference>
<proteinExistence type="inferred from homology"/>
<evidence type="ECO:0000256" key="6">
    <source>
        <dbReference type="ARBA" id="ARBA00023295"/>
    </source>
</evidence>
<keyword evidence="1" id="KW-0732">Signal</keyword>
<dbReference type="InterPro" id="IPR036434">
    <property type="entry name" value="Beta_cellobiohydrolase_sf"/>
</dbReference>
<dbReference type="PANTHER" id="PTHR34876">
    <property type="match status" value="1"/>
</dbReference>
<dbReference type="RefSeq" id="WP_354023481.1">
    <property type="nucleotide sequence ID" value="NZ_JBEPSJ010000001.1"/>
</dbReference>
<comment type="similarity">
    <text evidence="10">Belongs to the glycosyl hydrolase family 6.</text>
</comment>
<evidence type="ECO:0000256" key="8">
    <source>
        <dbReference type="PROSITE-ProRule" id="PRU10056"/>
    </source>
</evidence>
<evidence type="ECO:0000256" key="4">
    <source>
        <dbReference type="ARBA" id="ARBA00023157"/>
    </source>
</evidence>
<dbReference type="PANTHER" id="PTHR34876:SF4">
    <property type="entry name" value="1,4-BETA-D-GLUCAN CELLOBIOHYDROLASE C-RELATED"/>
    <property type="match status" value="1"/>
</dbReference>
<keyword evidence="6 10" id="KW-0326">Glycosidase</keyword>
<keyword evidence="4" id="KW-1015">Disulfide bond</keyword>
<keyword evidence="7 10" id="KW-0624">Polysaccharide degradation</keyword>
<evidence type="ECO:0000256" key="3">
    <source>
        <dbReference type="ARBA" id="ARBA00023001"/>
    </source>
</evidence>
<evidence type="ECO:0000256" key="7">
    <source>
        <dbReference type="ARBA" id="ARBA00023326"/>
    </source>
</evidence>
<keyword evidence="11" id="KW-0472">Membrane</keyword>
<dbReference type="Pfam" id="PF01341">
    <property type="entry name" value="Glyco_hydro_6"/>
    <property type="match status" value="1"/>
</dbReference>
<evidence type="ECO:0000313" key="13">
    <source>
        <dbReference type="Proteomes" id="UP001549257"/>
    </source>
</evidence>
<keyword evidence="13" id="KW-1185">Reference proteome</keyword>
<gene>
    <name evidence="12" type="ORF">ABIE21_000790</name>
</gene>
<dbReference type="EMBL" id="JBEPSJ010000001">
    <property type="protein sequence ID" value="MET4581300.1"/>
    <property type="molecule type" value="Genomic_DNA"/>
</dbReference>
<protein>
    <recommendedName>
        <fullName evidence="10">Glucanase</fullName>
        <ecNumber evidence="10">3.2.1.-</ecNumber>
    </recommendedName>
</protein>
<dbReference type="InterPro" id="IPR016288">
    <property type="entry name" value="Beta_cellobiohydrolase"/>
</dbReference>
<dbReference type="PRINTS" id="PR00733">
    <property type="entry name" value="GLHYDRLASE6"/>
</dbReference>
<feature type="active site" description="Proton donor" evidence="9">
    <location>
        <position position="165"/>
    </location>
</feature>
<evidence type="ECO:0000256" key="5">
    <source>
        <dbReference type="ARBA" id="ARBA00023277"/>
    </source>
</evidence>
<keyword evidence="11" id="KW-1133">Transmembrane helix</keyword>
<dbReference type="PIRSF" id="PIRSF001100">
    <property type="entry name" value="Beta_cellobiohydrolase"/>
    <property type="match status" value="1"/>
</dbReference>
<comment type="caution">
    <text evidence="12">The sequence shown here is derived from an EMBL/GenBank/DDBJ whole genome shotgun (WGS) entry which is preliminary data.</text>
</comment>
<evidence type="ECO:0000256" key="1">
    <source>
        <dbReference type="ARBA" id="ARBA00022729"/>
    </source>
</evidence>